<dbReference type="Proteomes" id="UP000478090">
    <property type="component" value="Unassembled WGS sequence"/>
</dbReference>
<keyword evidence="3" id="KW-1185">Reference proteome</keyword>
<gene>
    <name evidence="2" type="ORF">GTP27_09975</name>
</gene>
<evidence type="ECO:0000313" key="2">
    <source>
        <dbReference type="EMBL" id="MYM39657.1"/>
    </source>
</evidence>
<feature type="compositionally biased region" description="Gly residues" evidence="1">
    <location>
        <begin position="91"/>
        <end position="101"/>
    </location>
</feature>
<comment type="caution">
    <text evidence="2">The sequence shown here is derived from an EMBL/GenBank/DDBJ whole genome shotgun (WGS) entry which is preliminary data.</text>
</comment>
<feature type="region of interest" description="Disordered" evidence="1">
    <location>
        <begin position="21"/>
        <end position="43"/>
    </location>
</feature>
<protein>
    <submittedName>
        <fullName evidence="2">Uncharacterized protein</fullName>
    </submittedName>
</protein>
<dbReference type="RefSeq" id="WP_161039025.1">
    <property type="nucleotide sequence ID" value="NZ_WWCM01000005.1"/>
</dbReference>
<feature type="compositionally biased region" description="Polar residues" evidence="1">
    <location>
        <begin position="21"/>
        <end position="32"/>
    </location>
</feature>
<evidence type="ECO:0000313" key="3">
    <source>
        <dbReference type="Proteomes" id="UP000478090"/>
    </source>
</evidence>
<accession>A0ABW9VK17</accession>
<dbReference type="EMBL" id="WWCM01000005">
    <property type="protein sequence ID" value="MYM39657.1"/>
    <property type="molecule type" value="Genomic_DNA"/>
</dbReference>
<evidence type="ECO:0000256" key="1">
    <source>
        <dbReference type="SAM" id="MobiDB-lite"/>
    </source>
</evidence>
<proteinExistence type="predicted"/>
<reference evidence="2 3" key="1">
    <citation type="submission" date="2019-12" db="EMBL/GenBank/DDBJ databases">
        <title>Novel species isolated from a subtropical stream in China.</title>
        <authorList>
            <person name="Lu H."/>
        </authorList>
    </citation>
    <scope>NUCLEOTIDE SEQUENCE [LARGE SCALE GENOMIC DNA]</scope>
    <source>
        <strain evidence="2 3">CY13W</strain>
    </source>
</reference>
<feature type="region of interest" description="Disordered" evidence="1">
    <location>
        <begin position="87"/>
        <end position="111"/>
    </location>
</feature>
<sequence length="152" mass="14214">MDPMTIAGLINAGSSILKGLGSNSGPTTTPSGPQKADGYAMGGYADTSGSPNSMGSGATGGATGGAYGGAYSQSYLDGSNWAVSTGKSNATGGGKSGGNGGMSPIQSNATGGVSPASPFTFGSGAVTPAGVAGNSSTGLIVLAAAALLIWKL</sequence>
<organism evidence="2 3">
    <name type="scientific">Duganella qianjiadongensis</name>
    <dbReference type="NCBI Taxonomy" id="2692176"/>
    <lineage>
        <taxon>Bacteria</taxon>
        <taxon>Pseudomonadati</taxon>
        <taxon>Pseudomonadota</taxon>
        <taxon>Betaproteobacteria</taxon>
        <taxon>Burkholderiales</taxon>
        <taxon>Oxalobacteraceae</taxon>
        <taxon>Telluria group</taxon>
        <taxon>Duganella</taxon>
    </lineage>
</organism>
<name>A0ABW9VK17_9BURK</name>